<dbReference type="SUPFAM" id="SSF55874">
    <property type="entry name" value="ATPase domain of HSP90 chaperone/DNA topoisomerase II/histidine kinase"/>
    <property type="match status" value="1"/>
</dbReference>
<evidence type="ECO:0000256" key="4">
    <source>
        <dbReference type="ARBA" id="ARBA00022553"/>
    </source>
</evidence>
<comment type="subcellular location">
    <subcellularLocation>
        <location evidence="2">Membrane</location>
    </subcellularLocation>
</comment>
<dbReference type="InterPro" id="IPR005467">
    <property type="entry name" value="His_kinase_dom"/>
</dbReference>
<name>A0A0D6DZL5_9LACT</name>
<dbReference type="SUPFAM" id="SSF55785">
    <property type="entry name" value="PYP-like sensor domain (PAS domain)"/>
    <property type="match status" value="1"/>
</dbReference>
<dbReference type="SMART" id="SM00091">
    <property type="entry name" value="PAS"/>
    <property type="match status" value="1"/>
</dbReference>
<dbReference type="STRING" id="1364.LP2241_50123"/>
<dbReference type="HOGENOM" id="CLU_000445_89_2_9"/>
<dbReference type="SUPFAM" id="SSF47384">
    <property type="entry name" value="Homodimeric domain of signal transducing histidine kinase"/>
    <property type="match status" value="1"/>
</dbReference>
<keyword evidence="6 13" id="KW-0418">Kinase</keyword>
<dbReference type="Proteomes" id="UP000033166">
    <property type="component" value="Chromosome I"/>
</dbReference>
<comment type="catalytic activity">
    <reaction evidence="1">
        <text>ATP + protein L-histidine = ADP + protein N-phospho-L-histidine.</text>
        <dbReference type="EC" id="2.7.13.3"/>
    </reaction>
</comment>
<dbReference type="Pfam" id="PF00989">
    <property type="entry name" value="PAS"/>
    <property type="match status" value="1"/>
</dbReference>
<evidence type="ECO:0000313" key="14">
    <source>
        <dbReference type="Proteomes" id="UP000033166"/>
    </source>
</evidence>
<feature type="compositionally biased region" description="Polar residues" evidence="9">
    <location>
        <begin position="474"/>
        <end position="487"/>
    </location>
</feature>
<feature type="region of interest" description="Disordered" evidence="9">
    <location>
        <begin position="467"/>
        <end position="487"/>
    </location>
</feature>
<evidence type="ECO:0000256" key="5">
    <source>
        <dbReference type="ARBA" id="ARBA00022679"/>
    </source>
</evidence>
<dbReference type="GO" id="GO:0000155">
    <property type="term" value="F:phosphorelay sensor kinase activity"/>
    <property type="evidence" value="ECO:0007669"/>
    <property type="project" value="InterPro"/>
</dbReference>
<feature type="domain" description="Histidine kinase" evidence="11">
    <location>
        <begin position="240"/>
        <end position="463"/>
    </location>
</feature>
<reference evidence="14" key="1">
    <citation type="submission" date="2015-01" db="EMBL/GenBank/DDBJ databases">
        <authorList>
            <person name="Andreevskaya M."/>
        </authorList>
    </citation>
    <scope>NUCLEOTIDE SEQUENCE [LARGE SCALE GENOMIC DNA]</scope>
    <source>
        <strain evidence="14">MKFS47</strain>
    </source>
</reference>
<dbReference type="InterPro" id="IPR004358">
    <property type="entry name" value="Sig_transdc_His_kin-like_C"/>
</dbReference>
<dbReference type="PANTHER" id="PTHR45453">
    <property type="entry name" value="PHOSPHATE REGULON SENSOR PROTEIN PHOR"/>
    <property type="match status" value="1"/>
</dbReference>
<dbReference type="InterPro" id="IPR000014">
    <property type="entry name" value="PAS"/>
</dbReference>
<dbReference type="Pfam" id="PF00512">
    <property type="entry name" value="HisKA"/>
    <property type="match status" value="1"/>
</dbReference>
<dbReference type="EMBL" id="LN774769">
    <property type="protein sequence ID" value="CEN28925.1"/>
    <property type="molecule type" value="Genomic_DNA"/>
</dbReference>
<dbReference type="Gene3D" id="3.30.565.10">
    <property type="entry name" value="Histidine kinase-like ATPase, C-terminal domain"/>
    <property type="match status" value="1"/>
</dbReference>
<dbReference type="InterPro" id="IPR003594">
    <property type="entry name" value="HATPase_dom"/>
</dbReference>
<evidence type="ECO:0000256" key="6">
    <source>
        <dbReference type="ARBA" id="ARBA00022777"/>
    </source>
</evidence>
<keyword evidence="10" id="KW-1133">Transmembrane helix</keyword>
<sequence>MKSKLPFTSSILFKAILLHLLLFVGFFALNTQAYIGQHDSFIRFCAFYILSLILIVWFTRRISIGLNQISDQIHEFTDKKYTVRKQIPGNTEINRLYDKVVDLGEKSEHAQERLESSSTRLNGILTYMTDGVIATDRRGKIVLANAAALEYLNVKEKDILSRKIIDALDIEADYTFRDLLESEPEIIIDSENIMGEFTTLRINFALFRRQSGFISGVVAVLHDVTEQEKNERERRLFVSNVSHELRTPLTSIKSYLEALDDGVLQDPDIAPSFIKVSLNETDRMIRMILDLVTLSRMDSDTIILEKEVINLIAFLHYQLNRFDQIVGNSDANEKQFKIVRKIPLQPIWMEIDTDRLGQVIDNLMNNAIKYSPDGGNVTVSLEQTNTQVLLRITDEGMGIPKKDIPKIFDRFYRVDKARSRNQGGSGLGLAIVRDIVKMHDGFVWAKSDGETGTTFTVVLPYAPLETDNDDEASSWGSQTSEKSSLIS</sequence>
<dbReference type="GO" id="GO:0005886">
    <property type="term" value="C:plasma membrane"/>
    <property type="evidence" value="ECO:0007669"/>
    <property type="project" value="TreeGrafter"/>
</dbReference>
<dbReference type="InterPro" id="IPR035965">
    <property type="entry name" value="PAS-like_dom_sf"/>
</dbReference>
<keyword evidence="5" id="KW-0808">Transferase</keyword>
<evidence type="ECO:0000259" key="12">
    <source>
        <dbReference type="PROSITE" id="PS50112"/>
    </source>
</evidence>
<dbReference type="CDD" id="cd00075">
    <property type="entry name" value="HATPase"/>
    <property type="match status" value="1"/>
</dbReference>
<keyword evidence="4" id="KW-0597">Phosphoprotein</keyword>
<evidence type="ECO:0000256" key="10">
    <source>
        <dbReference type="SAM" id="Phobius"/>
    </source>
</evidence>
<dbReference type="CDD" id="cd00082">
    <property type="entry name" value="HisKA"/>
    <property type="match status" value="1"/>
</dbReference>
<evidence type="ECO:0000256" key="1">
    <source>
        <dbReference type="ARBA" id="ARBA00000085"/>
    </source>
</evidence>
<evidence type="ECO:0000256" key="3">
    <source>
        <dbReference type="ARBA" id="ARBA00012438"/>
    </source>
</evidence>
<evidence type="ECO:0000256" key="8">
    <source>
        <dbReference type="ARBA" id="ARBA00023136"/>
    </source>
</evidence>
<dbReference type="InterPro" id="IPR050351">
    <property type="entry name" value="BphY/WalK/GraS-like"/>
</dbReference>
<dbReference type="RefSeq" id="WP_050703028.1">
    <property type="nucleotide sequence ID" value="NZ_LN774769.1"/>
</dbReference>
<proteinExistence type="predicted"/>
<gene>
    <name evidence="13" type="primary">yycG</name>
    <name evidence="13" type="ORF">LACPI_1725</name>
</gene>
<dbReference type="PANTHER" id="PTHR45453:SF1">
    <property type="entry name" value="PHOSPHATE REGULON SENSOR PROTEIN PHOR"/>
    <property type="match status" value="1"/>
</dbReference>
<dbReference type="KEGG" id="lpk:LACPI_1725"/>
<accession>A0A0D6DZL5</accession>
<dbReference type="GO" id="GO:0016036">
    <property type="term" value="P:cellular response to phosphate starvation"/>
    <property type="evidence" value="ECO:0007669"/>
    <property type="project" value="TreeGrafter"/>
</dbReference>
<dbReference type="PROSITE" id="PS50112">
    <property type="entry name" value="PAS"/>
    <property type="match status" value="1"/>
</dbReference>
<protein>
    <recommendedName>
        <fullName evidence="3">histidine kinase</fullName>
        <ecNumber evidence="3">2.7.13.3</ecNumber>
    </recommendedName>
</protein>
<feature type="domain" description="PAS" evidence="12">
    <location>
        <begin position="117"/>
        <end position="165"/>
    </location>
</feature>
<dbReference type="InterPro" id="IPR013767">
    <property type="entry name" value="PAS_fold"/>
</dbReference>
<dbReference type="Gene3D" id="1.10.8.500">
    <property type="entry name" value="HAMP domain in histidine kinase"/>
    <property type="match status" value="1"/>
</dbReference>
<keyword evidence="10" id="KW-0812">Transmembrane</keyword>
<dbReference type="NCBIfam" id="TIGR00229">
    <property type="entry name" value="sensory_box"/>
    <property type="match status" value="1"/>
</dbReference>
<dbReference type="PROSITE" id="PS50109">
    <property type="entry name" value="HIS_KIN"/>
    <property type="match status" value="1"/>
</dbReference>
<organism evidence="13 14">
    <name type="scientific">Pseudolactococcus piscium MKFS47</name>
    <dbReference type="NCBI Taxonomy" id="297352"/>
    <lineage>
        <taxon>Bacteria</taxon>
        <taxon>Bacillati</taxon>
        <taxon>Bacillota</taxon>
        <taxon>Bacilli</taxon>
        <taxon>Lactobacillales</taxon>
        <taxon>Streptococcaceae</taxon>
        <taxon>Pseudolactococcus</taxon>
    </lineage>
</organism>
<evidence type="ECO:0000259" key="11">
    <source>
        <dbReference type="PROSITE" id="PS50109"/>
    </source>
</evidence>
<dbReference type="Gene3D" id="3.30.450.20">
    <property type="entry name" value="PAS domain"/>
    <property type="match status" value="1"/>
</dbReference>
<dbReference type="AlphaFoldDB" id="A0A0D6DZL5"/>
<dbReference type="GO" id="GO:0006355">
    <property type="term" value="P:regulation of DNA-templated transcription"/>
    <property type="evidence" value="ECO:0007669"/>
    <property type="project" value="InterPro"/>
</dbReference>
<dbReference type="SMART" id="SM00387">
    <property type="entry name" value="HATPase_c"/>
    <property type="match status" value="1"/>
</dbReference>
<dbReference type="Pfam" id="PF02518">
    <property type="entry name" value="HATPase_c"/>
    <property type="match status" value="1"/>
</dbReference>
<evidence type="ECO:0000313" key="13">
    <source>
        <dbReference type="EMBL" id="CEN28925.1"/>
    </source>
</evidence>
<feature type="transmembrane region" description="Helical" evidence="10">
    <location>
        <begin position="12"/>
        <end position="35"/>
    </location>
</feature>
<dbReference type="FunFam" id="1.10.287.130:FF:000001">
    <property type="entry name" value="Two-component sensor histidine kinase"/>
    <property type="match status" value="1"/>
</dbReference>
<dbReference type="InterPro" id="IPR003661">
    <property type="entry name" value="HisK_dim/P_dom"/>
</dbReference>
<dbReference type="InterPro" id="IPR036890">
    <property type="entry name" value="HATPase_C_sf"/>
</dbReference>
<dbReference type="PRINTS" id="PR00344">
    <property type="entry name" value="BCTRLSENSOR"/>
</dbReference>
<keyword evidence="8 10" id="KW-0472">Membrane</keyword>
<dbReference type="SMART" id="SM00388">
    <property type="entry name" value="HisKA"/>
    <property type="match status" value="1"/>
</dbReference>
<evidence type="ECO:0000256" key="9">
    <source>
        <dbReference type="SAM" id="MobiDB-lite"/>
    </source>
</evidence>
<keyword evidence="7" id="KW-0902">Two-component regulatory system</keyword>
<dbReference type="CDD" id="cd00130">
    <property type="entry name" value="PAS"/>
    <property type="match status" value="1"/>
</dbReference>
<dbReference type="Gene3D" id="1.10.287.130">
    <property type="match status" value="1"/>
</dbReference>
<dbReference type="FunFam" id="3.30.565.10:FF:000006">
    <property type="entry name" value="Sensor histidine kinase WalK"/>
    <property type="match status" value="1"/>
</dbReference>
<evidence type="ECO:0000256" key="7">
    <source>
        <dbReference type="ARBA" id="ARBA00023012"/>
    </source>
</evidence>
<dbReference type="EC" id="2.7.13.3" evidence="3"/>
<dbReference type="GO" id="GO:0004721">
    <property type="term" value="F:phosphoprotein phosphatase activity"/>
    <property type="evidence" value="ECO:0007669"/>
    <property type="project" value="TreeGrafter"/>
</dbReference>
<evidence type="ECO:0000256" key="2">
    <source>
        <dbReference type="ARBA" id="ARBA00004370"/>
    </source>
</evidence>
<feature type="transmembrane region" description="Helical" evidence="10">
    <location>
        <begin position="41"/>
        <end position="59"/>
    </location>
</feature>
<dbReference type="InterPro" id="IPR036097">
    <property type="entry name" value="HisK_dim/P_sf"/>
</dbReference>